<organism evidence="1 2">
    <name type="scientific">candidate division CPR2 bacterium GW2011_GWC2_39_10</name>
    <dbReference type="NCBI Taxonomy" id="1618345"/>
    <lineage>
        <taxon>Bacteria</taxon>
        <taxon>Bacteria division CPR2</taxon>
    </lineage>
</organism>
<gene>
    <name evidence="1" type="ORF">UT18_C0017G0018</name>
</gene>
<dbReference type="Proteomes" id="UP000034207">
    <property type="component" value="Unassembled WGS sequence"/>
</dbReference>
<proteinExistence type="predicted"/>
<dbReference type="InterPro" id="IPR029033">
    <property type="entry name" value="His_PPase_superfam"/>
</dbReference>
<dbReference type="SUPFAM" id="SSF53254">
    <property type="entry name" value="Phosphoglycerate mutase-like"/>
    <property type="match status" value="1"/>
</dbReference>
<protein>
    <recommendedName>
        <fullName evidence="3">Phosphoglycerate mutase</fullName>
    </recommendedName>
</protein>
<sequence length="225" mass="26022">MRDQKYSGFDDVHEVDILVLRHAKHENDLLTEDGRTACRSLKEKIVDNFPKKAMAGTLGRHIQTAEALGLKIIERNEDLNPPDDPCYIRIIQNTLEEMMAQKVDHPWERSFTKAIVESNHYEDIFLPLGKRLGPFESLRENKCIVTSSPLIEVAFLTLTDNECNWKAFKRCRELDGFVIHQVIGCGYLCADSPYMPHLLERKIELFRPEEINHIQHILNSPKTAR</sequence>
<evidence type="ECO:0000313" key="2">
    <source>
        <dbReference type="Proteomes" id="UP000034207"/>
    </source>
</evidence>
<reference evidence="1 2" key="1">
    <citation type="journal article" date="2015" name="Nature">
        <title>rRNA introns, odd ribosomes, and small enigmatic genomes across a large radiation of phyla.</title>
        <authorList>
            <person name="Brown C.T."/>
            <person name="Hug L.A."/>
            <person name="Thomas B.C."/>
            <person name="Sharon I."/>
            <person name="Castelle C.J."/>
            <person name="Singh A."/>
            <person name="Wilkins M.J."/>
            <person name="Williams K.H."/>
            <person name="Banfield J.F."/>
        </authorList>
    </citation>
    <scope>NUCLEOTIDE SEQUENCE [LARGE SCALE GENOMIC DNA]</scope>
</reference>
<dbReference type="AlphaFoldDB" id="A0A0G0LP47"/>
<dbReference type="Gene3D" id="3.40.50.1240">
    <property type="entry name" value="Phosphoglycerate mutase-like"/>
    <property type="match status" value="1"/>
</dbReference>
<evidence type="ECO:0000313" key="1">
    <source>
        <dbReference type="EMBL" id="KKQ93648.1"/>
    </source>
</evidence>
<name>A0A0G0LP47_UNCC2</name>
<accession>A0A0G0LP47</accession>
<comment type="caution">
    <text evidence="1">The sequence shown here is derived from an EMBL/GenBank/DDBJ whole genome shotgun (WGS) entry which is preliminary data.</text>
</comment>
<dbReference type="EMBL" id="LBVV01000017">
    <property type="protein sequence ID" value="KKQ93648.1"/>
    <property type="molecule type" value="Genomic_DNA"/>
</dbReference>
<evidence type="ECO:0008006" key="3">
    <source>
        <dbReference type="Google" id="ProtNLM"/>
    </source>
</evidence>